<evidence type="ECO:0000313" key="13">
    <source>
        <dbReference type="Proteomes" id="UP001153712"/>
    </source>
</evidence>
<evidence type="ECO:0000259" key="11">
    <source>
        <dbReference type="PROSITE" id="PS50262"/>
    </source>
</evidence>
<dbReference type="EMBL" id="OU900096">
    <property type="protein sequence ID" value="CAG9860659.1"/>
    <property type="molecule type" value="Genomic_DNA"/>
</dbReference>
<dbReference type="GO" id="GO:0004983">
    <property type="term" value="F:neuropeptide Y receptor activity"/>
    <property type="evidence" value="ECO:0007669"/>
    <property type="project" value="InterPro"/>
</dbReference>
<dbReference type="Gene3D" id="1.20.1070.10">
    <property type="entry name" value="Rhodopsin 7-helix transmembrane proteins"/>
    <property type="match status" value="1"/>
</dbReference>
<evidence type="ECO:0000256" key="9">
    <source>
        <dbReference type="RuleBase" id="RU000688"/>
    </source>
</evidence>
<evidence type="ECO:0000256" key="1">
    <source>
        <dbReference type="ARBA" id="ARBA00004141"/>
    </source>
</evidence>
<comment type="subcellular location">
    <subcellularLocation>
        <location evidence="1">Membrane</location>
        <topology evidence="1">Multi-pass membrane protein</topology>
    </subcellularLocation>
</comment>
<dbReference type="PRINTS" id="PR00237">
    <property type="entry name" value="GPCRRHODOPSN"/>
</dbReference>
<dbReference type="InterPro" id="IPR017452">
    <property type="entry name" value="GPCR_Rhodpsn_7TM"/>
</dbReference>
<feature type="transmembrane region" description="Helical" evidence="10">
    <location>
        <begin position="274"/>
        <end position="297"/>
    </location>
</feature>
<evidence type="ECO:0000256" key="7">
    <source>
        <dbReference type="ARBA" id="ARBA00023170"/>
    </source>
</evidence>
<evidence type="ECO:0000256" key="2">
    <source>
        <dbReference type="ARBA" id="ARBA00010663"/>
    </source>
</evidence>
<dbReference type="PROSITE" id="PS50262">
    <property type="entry name" value="G_PROTEIN_RECEP_F1_2"/>
    <property type="match status" value="1"/>
</dbReference>
<dbReference type="SUPFAM" id="SSF81321">
    <property type="entry name" value="Family A G protein-coupled receptor-like"/>
    <property type="match status" value="1"/>
</dbReference>
<keyword evidence="3 9" id="KW-0812">Transmembrane</keyword>
<evidence type="ECO:0000256" key="8">
    <source>
        <dbReference type="ARBA" id="ARBA00023224"/>
    </source>
</evidence>
<evidence type="ECO:0000256" key="6">
    <source>
        <dbReference type="ARBA" id="ARBA00023136"/>
    </source>
</evidence>
<dbReference type="InterPro" id="IPR000611">
    <property type="entry name" value="NPY_rcpt"/>
</dbReference>
<keyword evidence="8 9" id="KW-0807">Transducer</keyword>
<feature type="transmembrane region" description="Helical" evidence="10">
    <location>
        <begin position="309"/>
        <end position="335"/>
    </location>
</feature>
<keyword evidence="13" id="KW-1185">Reference proteome</keyword>
<feature type="domain" description="G-protein coupled receptors family 1 profile" evidence="11">
    <location>
        <begin position="62"/>
        <end position="332"/>
    </location>
</feature>
<keyword evidence="7 9" id="KW-0675">Receptor</keyword>
<dbReference type="PANTHER" id="PTHR24235">
    <property type="entry name" value="NEUROPEPTIDE Y RECEPTOR"/>
    <property type="match status" value="1"/>
</dbReference>
<feature type="transmembrane region" description="Helical" evidence="10">
    <location>
        <begin position="122"/>
        <end position="143"/>
    </location>
</feature>
<dbReference type="AlphaFoldDB" id="A0A9N9TLV3"/>
<protein>
    <recommendedName>
        <fullName evidence="11">G-protein coupled receptors family 1 profile domain-containing protein</fullName>
    </recommendedName>
</protein>
<dbReference type="GO" id="GO:0016020">
    <property type="term" value="C:membrane"/>
    <property type="evidence" value="ECO:0007669"/>
    <property type="project" value="UniProtKB-SubCell"/>
</dbReference>
<dbReference type="Pfam" id="PF00001">
    <property type="entry name" value="7tm_1"/>
    <property type="match status" value="1"/>
</dbReference>
<accession>A0A9N9TLV3</accession>
<evidence type="ECO:0000256" key="3">
    <source>
        <dbReference type="ARBA" id="ARBA00022692"/>
    </source>
</evidence>
<dbReference type="Proteomes" id="UP001153712">
    <property type="component" value="Chromosome 3"/>
</dbReference>
<feature type="transmembrane region" description="Helical" evidence="10">
    <location>
        <begin position="83"/>
        <end position="102"/>
    </location>
</feature>
<dbReference type="PANTHER" id="PTHR24235:SF30">
    <property type="entry name" value="NEUROPEPTIDE F RECEPTOR"/>
    <property type="match status" value="1"/>
</dbReference>
<evidence type="ECO:0000256" key="4">
    <source>
        <dbReference type="ARBA" id="ARBA00022989"/>
    </source>
</evidence>
<dbReference type="OrthoDB" id="9046662at2759"/>
<keyword evidence="5 9" id="KW-0297">G-protein coupled receptor</keyword>
<name>A0A9N9TLV3_PHYSR</name>
<feature type="transmembrane region" description="Helical" evidence="10">
    <location>
        <begin position="163"/>
        <end position="183"/>
    </location>
</feature>
<proteinExistence type="inferred from homology"/>
<dbReference type="PRINTS" id="PR01012">
    <property type="entry name" value="NRPEPTIDEYR"/>
</dbReference>
<organism evidence="12 13">
    <name type="scientific">Phyllotreta striolata</name>
    <name type="common">Striped flea beetle</name>
    <name type="synonym">Crioceris striolata</name>
    <dbReference type="NCBI Taxonomy" id="444603"/>
    <lineage>
        <taxon>Eukaryota</taxon>
        <taxon>Metazoa</taxon>
        <taxon>Ecdysozoa</taxon>
        <taxon>Arthropoda</taxon>
        <taxon>Hexapoda</taxon>
        <taxon>Insecta</taxon>
        <taxon>Pterygota</taxon>
        <taxon>Neoptera</taxon>
        <taxon>Endopterygota</taxon>
        <taxon>Coleoptera</taxon>
        <taxon>Polyphaga</taxon>
        <taxon>Cucujiformia</taxon>
        <taxon>Chrysomeloidea</taxon>
        <taxon>Chrysomelidae</taxon>
        <taxon>Galerucinae</taxon>
        <taxon>Alticini</taxon>
        <taxon>Phyllotreta</taxon>
    </lineage>
</organism>
<keyword evidence="6 10" id="KW-0472">Membrane</keyword>
<dbReference type="InterPro" id="IPR000276">
    <property type="entry name" value="GPCR_Rhodpsn"/>
</dbReference>
<comment type="similarity">
    <text evidence="2 9">Belongs to the G-protein coupled receptor 1 family.</text>
</comment>
<keyword evidence="4 10" id="KW-1133">Transmembrane helix</keyword>
<gene>
    <name evidence="12" type="ORF">PHYEVI_LOCUS7008</name>
</gene>
<feature type="transmembrane region" description="Helical" evidence="10">
    <location>
        <begin position="214"/>
        <end position="237"/>
    </location>
</feature>
<dbReference type="PROSITE" id="PS00237">
    <property type="entry name" value="G_PROTEIN_RECEP_F1_1"/>
    <property type="match status" value="1"/>
</dbReference>
<dbReference type="CDD" id="cd15203">
    <property type="entry name" value="7tmA_NPYR-like"/>
    <property type="match status" value="1"/>
</dbReference>
<evidence type="ECO:0000256" key="5">
    <source>
        <dbReference type="ARBA" id="ARBA00023040"/>
    </source>
</evidence>
<feature type="transmembrane region" description="Helical" evidence="10">
    <location>
        <begin position="44"/>
        <end position="71"/>
    </location>
</feature>
<reference evidence="12" key="1">
    <citation type="submission" date="2022-01" db="EMBL/GenBank/DDBJ databases">
        <authorList>
            <person name="King R."/>
        </authorList>
    </citation>
    <scope>NUCLEOTIDE SEQUENCE</scope>
</reference>
<evidence type="ECO:0000313" key="12">
    <source>
        <dbReference type="EMBL" id="CAG9860659.1"/>
    </source>
</evidence>
<evidence type="ECO:0000256" key="10">
    <source>
        <dbReference type="SAM" id="Phobius"/>
    </source>
</evidence>
<sequence length="399" mass="45292">MDYNFTFNIGNFSYMDNIITNYSDYLDTSLLDRYLKNQDIDEPAYTILIVLYCILIVVGAVGNTLVIASVLRKAAMRTPRNMYIFNLAVADFLLCTLTMPMTLMEILTKYFPLGNNLFICKFIGILQATSIYVSTISISAIALDRYQVIMYPTKEGLQLRGTIGILVLIWLLAIGLALPLFIIRHLVHHSIPLEDDYLDINFCIENWPVKHGRAYYSIFSVIFQYSIPIIIVSASYARISYKLRNRFASGFIGGEDNQTNRRELRGRRLHKTNVLLGSIAIIFCVSWLPLNLFNLIADLSTSKSFTSQPMMICYAVCHMMGMSSACSNPILYGCLNENFWKEFKDILCIESSDQGGLKKNSFKRTSQRVQYKARSELLTAGDYQLCNTASTDVTVLTKT</sequence>